<dbReference type="EMBL" id="CP002772">
    <property type="protein sequence ID" value="AEG18701.1"/>
    <property type="molecule type" value="Genomic_DNA"/>
</dbReference>
<dbReference type="RefSeq" id="WP_013826200.1">
    <property type="nucleotide sequence ID" value="NC_015574.1"/>
</dbReference>
<dbReference type="GeneID" id="10669200"/>
<keyword evidence="2" id="KW-1185">Reference proteome</keyword>
<sequence>MKTGDDQNFVKLCIWLLKDDYNIFKVLSGLKRTWTPGYTGKAGREAIWLWICYRQLWGKQVDYIYSIAQKKHPHLEDHDALTRVIVKESIEKYIEENKQVLEKA</sequence>
<evidence type="ECO:0000313" key="2">
    <source>
        <dbReference type="Proteomes" id="UP000009231"/>
    </source>
</evidence>
<gene>
    <name evidence="1" type="ordered locus">MSWAN_1690</name>
</gene>
<protein>
    <submittedName>
        <fullName evidence="1">Uncharacterized protein</fullName>
    </submittedName>
</protein>
<evidence type="ECO:0000313" key="1">
    <source>
        <dbReference type="EMBL" id="AEG18701.1"/>
    </source>
</evidence>
<dbReference type="HOGENOM" id="CLU_2243892_0_0_2"/>
<dbReference type="Proteomes" id="UP000009231">
    <property type="component" value="Chromosome"/>
</dbReference>
<dbReference type="AlphaFoldDB" id="F6D3A9"/>
<proteinExistence type="predicted"/>
<organism evidence="1 2">
    <name type="scientific">Methanobacterium paludis (strain DSM 25820 / JCM 18151 / SWAN1)</name>
    <dbReference type="NCBI Taxonomy" id="868131"/>
    <lineage>
        <taxon>Archaea</taxon>
        <taxon>Methanobacteriati</taxon>
        <taxon>Methanobacteriota</taxon>
        <taxon>Methanomada group</taxon>
        <taxon>Methanobacteria</taxon>
        <taxon>Methanobacteriales</taxon>
        <taxon>Methanobacteriaceae</taxon>
        <taxon>Methanobacterium</taxon>
    </lineage>
</organism>
<reference evidence="1 2" key="1">
    <citation type="journal article" date="2014" name="Int. J. Syst. Evol. Microbiol.">
        <title>Methanobacterium paludis sp. nov. and a novel strain of Methanobacterium lacus isolated from northern peatlands.</title>
        <authorList>
            <person name="Cadillo-Quiroz H."/>
            <person name="Brauer S.L."/>
            <person name="Goodson N."/>
            <person name="Yavitt J.B."/>
            <person name="Zinder S.H."/>
        </authorList>
    </citation>
    <scope>NUCLEOTIDE SEQUENCE [LARGE SCALE GENOMIC DNA]</scope>
    <source>
        <strain evidence="2">DSM 25820 / JCM 18151 / SWAN1</strain>
    </source>
</reference>
<accession>F6D3A9</accession>
<name>F6D3A9_METPW</name>
<dbReference type="KEGG" id="mew:MSWAN_1690"/>